<feature type="region of interest" description="Disordered" evidence="1">
    <location>
        <begin position="56"/>
        <end position="79"/>
    </location>
</feature>
<gene>
    <name evidence="2" type="ORF">NSCI0253_LOCUS37346</name>
</gene>
<reference evidence="2" key="1">
    <citation type="submission" date="2021-01" db="EMBL/GenBank/DDBJ databases">
        <authorList>
            <person name="Corre E."/>
            <person name="Pelletier E."/>
            <person name="Niang G."/>
            <person name="Scheremetjew M."/>
            <person name="Finn R."/>
            <person name="Kale V."/>
            <person name="Holt S."/>
            <person name="Cochrane G."/>
            <person name="Meng A."/>
            <person name="Brown T."/>
            <person name="Cohen L."/>
        </authorList>
    </citation>
    <scope>NUCLEOTIDE SEQUENCE</scope>
</reference>
<proteinExistence type="predicted"/>
<evidence type="ECO:0000313" key="2">
    <source>
        <dbReference type="EMBL" id="CAD8862991.1"/>
    </source>
</evidence>
<feature type="compositionally biased region" description="Low complexity" evidence="1">
    <location>
        <begin position="127"/>
        <end position="146"/>
    </location>
</feature>
<protein>
    <submittedName>
        <fullName evidence="2">Uncharacterized protein</fullName>
    </submittedName>
</protein>
<feature type="compositionally biased region" description="Pro residues" evidence="1">
    <location>
        <begin position="66"/>
        <end position="75"/>
    </location>
</feature>
<name>A0A7S1ARJ9_NOCSC</name>
<evidence type="ECO:0000256" key="1">
    <source>
        <dbReference type="SAM" id="MobiDB-lite"/>
    </source>
</evidence>
<accession>A0A7S1ARJ9</accession>
<feature type="region of interest" description="Disordered" evidence="1">
    <location>
        <begin position="117"/>
        <end position="168"/>
    </location>
</feature>
<dbReference type="AlphaFoldDB" id="A0A7S1ARJ9"/>
<organism evidence="2">
    <name type="scientific">Noctiluca scintillans</name>
    <name type="common">Sea sparkle</name>
    <name type="synonym">Red tide dinoflagellate</name>
    <dbReference type="NCBI Taxonomy" id="2966"/>
    <lineage>
        <taxon>Eukaryota</taxon>
        <taxon>Sar</taxon>
        <taxon>Alveolata</taxon>
        <taxon>Dinophyceae</taxon>
        <taxon>Noctilucales</taxon>
        <taxon>Noctilucaceae</taxon>
        <taxon>Noctiluca</taxon>
    </lineage>
</organism>
<sequence length="168" mass="18339">MHGSDGMHLPPMCPPGWMPPPHMPPGAMMHLPPMGMPGMMSRPPDGVDLPPGNFFGRRPDGVDELGPPPPPPPPAGYQSGYPDFAWDPRYMDFYRMHAGGCFGGHSQYPGYDCSGQHVPFGSRSRSRSSGSYSYYSYSSYSCSRSRTPPRLARPPSPANDVSLLPDVR</sequence>
<dbReference type="EMBL" id="HBFQ01052397">
    <property type="protein sequence ID" value="CAD8862991.1"/>
    <property type="molecule type" value="Transcribed_RNA"/>
</dbReference>